<evidence type="ECO:0000313" key="1">
    <source>
        <dbReference type="EMBL" id="CAE0278431.1"/>
    </source>
</evidence>
<gene>
    <name evidence="1" type="ORF">SELO1098_LOCUS7263</name>
</gene>
<reference evidence="1" key="1">
    <citation type="submission" date="2021-01" db="EMBL/GenBank/DDBJ databases">
        <authorList>
            <person name="Corre E."/>
            <person name="Pelletier E."/>
            <person name="Niang G."/>
            <person name="Scheremetjew M."/>
            <person name="Finn R."/>
            <person name="Kale V."/>
            <person name="Holt S."/>
            <person name="Cochrane G."/>
            <person name="Meng A."/>
            <person name="Brown T."/>
            <person name="Cohen L."/>
        </authorList>
    </citation>
    <scope>NUCLEOTIDE SEQUENCE</scope>
    <source>
        <strain evidence="1">CCAP 955/1</strain>
    </source>
</reference>
<protein>
    <submittedName>
        <fullName evidence="1">Uncharacterized protein</fullName>
    </submittedName>
</protein>
<dbReference type="AlphaFoldDB" id="A0A7S3GWJ5"/>
<sequence>MNRAQKLRGDSDAKLVGKPPPLSDVRVRITGLVKNVDRSVPSESTVPINEPTIEVLDREPVSFLPYKSVWIHQHLFTETEHSGFKKLDDFLVNTTGKCIVIAKVHSLVYMEDESEGVGYKLITEFPIRDSYLRNHGGKVEVHVSQVENFEVTVTTDSAV</sequence>
<name>A0A7S3GWJ5_9STRA</name>
<proteinExistence type="predicted"/>
<dbReference type="EMBL" id="HBIC01014427">
    <property type="protein sequence ID" value="CAE0278431.1"/>
    <property type="molecule type" value="Transcribed_RNA"/>
</dbReference>
<organism evidence="1">
    <name type="scientific">Spumella elongata</name>
    <dbReference type="NCBI Taxonomy" id="89044"/>
    <lineage>
        <taxon>Eukaryota</taxon>
        <taxon>Sar</taxon>
        <taxon>Stramenopiles</taxon>
        <taxon>Ochrophyta</taxon>
        <taxon>Chrysophyceae</taxon>
        <taxon>Chromulinales</taxon>
        <taxon>Chromulinaceae</taxon>
        <taxon>Spumella</taxon>
    </lineage>
</organism>
<accession>A0A7S3GWJ5</accession>